<evidence type="ECO:0008006" key="7">
    <source>
        <dbReference type="Google" id="ProtNLM"/>
    </source>
</evidence>
<dbReference type="PANTHER" id="PTHR13471">
    <property type="entry name" value="TETRATRICOPEPTIDE-LIKE HELICAL"/>
    <property type="match status" value="1"/>
</dbReference>
<dbReference type="Pfam" id="PF08424">
    <property type="entry name" value="NRDE-2"/>
    <property type="match status" value="1"/>
</dbReference>
<dbReference type="GO" id="GO:0031048">
    <property type="term" value="P:regulatory ncRNA-mediated heterochromatin formation"/>
    <property type="evidence" value="ECO:0007669"/>
    <property type="project" value="TreeGrafter"/>
</dbReference>
<accession>A0A4S4M0Z9</accession>
<evidence type="ECO:0000256" key="1">
    <source>
        <dbReference type="ARBA" id="ARBA00004123"/>
    </source>
</evidence>
<protein>
    <recommendedName>
        <fullName evidence="7">DUF1740-domain-containing protein</fullName>
    </recommendedName>
</protein>
<dbReference type="InterPro" id="IPR011990">
    <property type="entry name" value="TPR-like_helical_dom_sf"/>
</dbReference>
<evidence type="ECO:0000313" key="5">
    <source>
        <dbReference type="EMBL" id="THH18087.1"/>
    </source>
</evidence>
<dbReference type="GO" id="GO:1902369">
    <property type="term" value="P:negative regulation of RNA catabolic process"/>
    <property type="evidence" value="ECO:0007669"/>
    <property type="project" value="TreeGrafter"/>
</dbReference>
<feature type="compositionally biased region" description="Basic and acidic residues" evidence="4">
    <location>
        <begin position="30"/>
        <end position="47"/>
    </location>
</feature>
<dbReference type="Gene3D" id="1.25.40.10">
    <property type="entry name" value="Tetratricopeptide repeat domain"/>
    <property type="match status" value="1"/>
</dbReference>
<feature type="compositionally biased region" description="Basic and acidic residues" evidence="4">
    <location>
        <begin position="55"/>
        <end position="65"/>
    </location>
</feature>
<comment type="subcellular location">
    <subcellularLocation>
        <location evidence="1">Nucleus</location>
    </subcellularLocation>
</comment>
<comment type="caution">
    <text evidence="5">The sequence shown here is derived from an EMBL/GenBank/DDBJ whole genome shotgun (WGS) entry which is preliminary data.</text>
</comment>
<feature type="compositionally biased region" description="Basic residues" evidence="4">
    <location>
        <begin position="66"/>
        <end position="75"/>
    </location>
</feature>
<gene>
    <name evidence="5" type="ORF">EW146_g2843</name>
</gene>
<comment type="similarity">
    <text evidence="2">Belongs to the NRDE2 family.</text>
</comment>
<name>A0A4S4M0Z9_9AGAM</name>
<dbReference type="GO" id="GO:0071013">
    <property type="term" value="C:catalytic step 2 spliceosome"/>
    <property type="evidence" value="ECO:0007669"/>
    <property type="project" value="TreeGrafter"/>
</dbReference>
<keyword evidence="3" id="KW-0539">Nucleus</keyword>
<dbReference type="AlphaFoldDB" id="A0A4S4M0Z9"/>
<dbReference type="EMBL" id="SGPL01000087">
    <property type="protein sequence ID" value="THH18087.1"/>
    <property type="molecule type" value="Genomic_DNA"/>
</dbReference>
<keyword evidence="6" id="KW-1185">Reference proteome</keyword>
<dbReference type="SUPFAM" id="SSF48452">
    <property type="entry name" value="TPR-like"/>
    <property type="match status" value="1"/>
</dbReference>
<evidence type="ECO:0000256" key="4">
    <source>
        <dbReference type="SAM" id="MobiDB-lite"/>
    </source>
</evidence>
<dbReference type="PANTHER" id="PTHR13471:SF0">
    <property type="entry name" value="NUCLEAR EXOSOME REGULATOR NRDE2"/>
    <property type="match status" value="1"/>
</dbReference>
<feature type="compositionally biased region" description="Low complexity" evidence="4">
    <location>
        <begin position="1"/>
        <end position="29"/>
    </location>
</feature>
<feature type="compositionally biased region" description="Basic and acidic residues" evidence="4">
    <location>
        <begin position="76"/>
        <end position="97"/>
    </location>
</feature>
<organism evidence="5 6">
    <name type="scientific">Bondarzewia mesenterica</name>
    <dbReference type="NCBI Taxonomy" id="1095465"/>
    <lineage>
        <taxon>Eukaryota</taxon>
        <taxon>Fungi</taxon>
        <taxon>Dikarya</taxon>
        <taxon>Basidiomycota</taxon>
        <taxon>Agaricomycotina</taxon>
        <taxon>Agaricomycetes</taxon>
        <taxon>Russulales</taxon>
        <taxon>Bondarzewiaceae</taxon>
        <taxon>Bondarzewia</taxon>
    </lineage>
</organism>
<proteinExistence type="inferred from homology"/>
<sequence>MNAPSFSSFPPSFGSFPDLEPSSSQPVESSPKRVDDDQKKRKEQERKEKRRKKDKHDDEDFDTGRRGHRYRSKDRSRREDREPFNDERLKDEEDRRRVQAQIASSSSERLSYSDRKGDPLNVRYGGLHSRNIPKYRLVGWGRKILGLNPAFVVVHRSNKGVEVAVGGRRKVPGITDSRARALLKVPPKGRLIPSPESAQKFEEIDGFIKFPSHRQEEQSYRSIELAKDDGDADFESSSDSDLSDSNDEESGALTLTSFQEKTKALEQQLSVDPSSVENWLSLLSHLLSQIPVTSKNATKACSEITVSVLSRALTSLPKSAPSVRVQLKYLQAGEELWPEADLKAEWERALRTNDVEIWHAWLEWRIRKGDGGIDGMVENVLKVLSMSKSDLDRLRVSWRVAIAFHQSGFVERAMALFQAQAELTFRLPASLVNSSLEEQLNALEEFWESEVPRFGEPESKGWAAWVADGCPEHHPDALIHPNLSPGLTNDPDPYRKWAREEILADCAQRTPSRSTDPEADEDPYVTVLFSDVRPFLYALTSARSRTAFRLIWLSFLGLHVPGLETTLNSSTLTENSDDRWYETRLASPHYLASIFPSAVDARRIAAESHNGAIIGPEEHYSSGFGPVKKWGYRVLGPLDVFDAGKWGMWTREDVQGVNQDFVRRIFQQCRLGGDDVEWDVLALAFEAANSVKSALKMSRTFLSTARESLPHWGAHARLERLRGRPDDARKIYETVVSSPSSSQNRLSTGTLWWDWAEMEWLSGKADAALQVTLWSAGVSGTGGGIVILRAKRILEDTVREIPPILWKVREAWLRLGALLELLTASPGAGFPHFLSDPMQAGSVAEESLAVASLSMLYHHIFTLKSTARPTILRERLAQAVGLYPDNTIILGMFLDSQKGQGVWGQVRELVGDGGTGGVVREKSVARRVLDVWVAGWEKGRWEWEIERTRSGLNAAVESERTRGSPTLWRIFVEFEVRARQLKRAKNLLFRAIAQCPGVKELYLLAFESLRIVFTSRELDELAETMAERGLRMRKGLDEAVMGWRDPVENKGVEASSGEEDEIEHNARELRRLKPY</sequence>
<dbReference type="Proteomes" id="UP000310158">
    <property type="component" value="Unassembled WGS sequence"/>
</dbReference>
<evidence type="ECO:0000256" key="2">
    <source>
        <dbReference type="ARBA" id="ARBA00009265"/>
    </source>
</evidence>
<feature type="region of interest" description="Disordered" evidence="4">
    <location>
        <begin position="1"/>
        <end position="119"/>
    </location>
</feature>
<dbReference type="OrthoDB" id="297219at2759"/>
<reference evidence="5 6" key="1">
    <citation type="submission" date="2019-02" db="EMBL/GenBank/DDBJ databases">
        <title>Genome sequencing of the rare red list fungi Bondarzewia mesenterica.</title>
        <authorList>
            <person name="Buettner E."/>
            <person name="Kellner H."/>
        </authorList>
    </citation>
    <scope>NUCLEOTIDE SEQUENCE [LARGE SCALE GENOMIC DNA]</scope>
    <source>
        <strain evidence="5 6">DSM 108281</strain>
    </source>
</reference>
<feature type="region of interest" description="Disordered" evidence="4">
    <location>
        <begin position="230"/>
        <end position="250"/>
    </location>
</feature>
<evidence type="ECO:0000313" key="6">
    <source>
        <dbReference type="Proteomes" id="UP000310158"/>
    </source>
</evidence>
<evidence type="ECO:0000256" key="3">
    <source>
        <dbReference type="ARBA" id="ARBA00023242"/>
    </source>
</evidence>
<dbReference type="InterPro" id="IPR013633">
    <property type="entry name" value="NRDE-2"/>
</dbReference>